<organism evidence="4 5">
    <name type="scientific">marine gamma proteobacterium HTCC2143</name>
    <dbReference type="NCBI Taxonomy" id="247633"/>
    <lineage>
        <taxon>Bacteria</taxon>
        <taxon>Pseudomonadati</taxon>
        <taxon>Pseudomonadota</taxon>
        <taxon>Gammaproteobacteria</taxon>
        <taxon>Cellvibrionales</taxon>
        <taxon>Spongiibacteraceae</taxon>
        <taxon>BD1-7 clade</taxon>
    </lineage>
</organism>
<dbReference type="SUPFAM" id="SSF51735">
    <property type="entry name" value="NAD(P)-binding Rossmann-fold domains"/>
    <property type="match status" value="1"/>
</dbReference>
<dbReference type="eggNOG" id="COG4221">
    <property type="taxonomic scope" value="Bacteria"/>
</dbReference>
<dbReference type="STRING" id="247633.GP2143_09415"/>
<dbReference type="Gene3D" id="3.40.50.720">
    <property type="entry name" value="NAD(P)-binding Rossmann-like Domain"/>
    <property type="match status" value="1"/>
</dbReference>
<evidence type="ECO:0000256" key="3">
    <source>
        <dbReference type="RuleBase" id="RU000363"/>
    </source>
</evidence>
<dbReference type="Pfam" id="PF00106">
    <property type="entry name" value="adh_short"/>
    <property type="match status" value="1"/>
</dbReference>
<dbReference type="FunFam" id="3.40.50.720:FF:000084">
    <property type="entry name" value="Short-chain dehydrogenase reductase"/>
    <property type="match status" value="1"/>
</dbReference>
<comment type="similarity">
    <text evidence="1 3">Belongs to the short-chain dehydrogenases/reductases (SDR) family.</text>
</comment>
<evidence type="ECO:0000313" key="5">
    <source>
        <dbReference type="Proteomes" id="UP000004931"/>
    </source>
</evidence>
<name>A0YFJ9_9GAMM</name>
<evidence type="ECO:0000256" key="1">
    <source>
        <dbReference type="ARBA" id="ARBA00006484"/>
    </source>
</evidence>
<reference evidence="4 5" key="1">
    <citation type="journal article" date="2010" name="J. Bacteriol.">
        <title>Genome sequence of the oligotrophic marine Gammaproteobacterium HTCC2143, isolated from the Oregon Coast.</title>
        <authorList>
            <person name="Oh H.M."/>
            <person name="Kang I."/>
            <person name="Ferriera S."/>
            <person name="Giovannoni S.J."/>
            <person name="Cho J.C."/>
        </authorList>
    </citation>
    <scope>NUCLEOTIDE SEQUENCE [LARGE SCALE GENOMIC DNA]</scope>
    <source>
        <strain evidence="4 5">HTCC2143</strain>
    </source>
</reference>
<evidence type="ECO:0000313" key="4">
    <source>
        <dbReference type="EMBL" id="EAW30413.1"/>
    </source>
</evidence>
<comment type="caution">
    <text evidence="4">The sequence shown here is derived from an EMBL/GenBank/DDBJ whole genome shotgun (WGS) entry which is preliminary data.</text>
</comment>
<gene>
    <name evidence="4" type="ORF">GP2143_09415</name>
</gene>
<sequence>MKDFDGKIAFVTGAASGIGLGITRAFVAKGMKVMMADIEAGPLESAVASLREQGADVAGVICDVSDVEAVKLAAEKTIETFGKVHVIVNNAGVGGGGGETGTIPIEDWKWTVDVNLMGVVYGCEIFVPLIKEHGEGGYIINTASLAGQVGTVGMGPYNATKFAVVGYSESMNSELVPQGIGVAVLCPAWVNTQIAESRRNHPAGTDQSEVQNSADEELKNTVNEAISNGMSADTVGKWVVESMEQDALYIFTHPNWKVVIEAKTSRLLQAHDAAAESAILRADKGSLSGPLSDILPE</sequence>
<dbReference type="PRINTS" id="PR00081">
    <property type="entry name" value="GDHRDH"/>
</dbReference>
<evidence type="ECO:0008006" key="6">
    <source>
        <dbReference type="Google" id="ProtNLM"/>
    </source>
</evidence>
<dbReference type="CDD" id="cd05233">
    <property type="entry name" value="SDR_c"/>
    <property type="match status" value="1"/>
</dbReference>
<protein>
    <recommendedName>
        <fullName evidence="6">Short-chain dehydrogenase</fullName>
    </recommendedName>
</protein>
<dbReference type="PANTHER" id="PTHR43391">
    <property type="entry name" value="RETINOL DEHYDROGENASE-RELATED"/>
    <property type="match status" value="1"/>
</dbReference>
<dbReference type="OrthoDB" id="6503536at2"/>
<evidence type="ECO:0000256" key="2">
    <source>
        <dbReference type="ARBA" id="ARBA00023002"/>
    </source>
</evidence>
<dbReference type="AlphaFoldDB" id="A0YFJ9"/>
<proteinExistence type="inferred from homology"/>
<keyword evidence="5" id="KW-1185">Reference proteome</keyword>
<dbReference type="EMBL" id="AAVT01000008">
    <property type="protein sequence ID" value="EAW30413.1"/>
    <property type="molecule type" value="Genomic_DNA"/>
</dbReference>
<dbReference type="Proteomes" id="UP000004931">
    <property type="component" value="Unassembled WGS sequence"/>
</dbReference>
<dbReference type="PANTHER" id="PTHR43391:SF26">
    <property type="entry name" value="BLL7251 PROTEIN"/>
    <property type="match status" value="1"/>
</dbReference>
<dbReference type="GO" id="GO:0016491">
    <property type="term" value="F:oxidoreductase activity"/>
    <property type="evidence" value="ECO:0007669"/>
    <property type="project" value="UniProtKB-KW"/>
</dbReference>
<dbReference type="PRINTS" id="PR00080">
    <property type="entry name" value="SDRFAMILY"/>
</dbReference>
<dbReference type="InterPro" id="IPR002347">
    <property type="entry name" value="SDR_fam"/>
</dbReference>
<keyword evidence="2" id="KW-0560">Oxidoreductase</keyword>
<accession>A0YFJ9</accession>
<dbReference type="InterPro" id="IPR036291">
    <property type="entry name" value="NAD(P)-bd_dom_sf"/>
</dbReference>